<dbReference type="Proteomes" id="UP000436088">
    <property type="component" value="Unassembled WGS sequence"/>
</dbReference>
<proteinExistence type="predicted"/>
<evidence type="ECO:0000313" key="4">
    <source>
        <dbReference type="Proteomes" id="UP000436088"/>
    </source>
</evidence>
<feature type="region of interest" description="Disordered" evidence="1">
    <location>
        <begin position="1"/>
        <end position="26"/>
    </location>
</feature>
<evidence type="ECO:0000259" key="2">
    <source>
        <dbReference type="Pfam" id="PF07727"/>
    </source>
</evidence>
<dbReference type="PANTHER" id="PTHR47481">
    <property type="match status" value="1"/>
</dbReference>
<dbReference type="Pfam" id="PF14223">
    <property type="entry name" value="Retrotran_gag_2"/>
    <property type="match status" value="1"/>
</dbReference>
<evidence type="ECO:0000313" key="3">
    <source>
        <dbReference type="EMBL" id="KAE8682385.1"/>
    </source>
</evidence>
<dbReference type="InterPro" id="IPR013103">
    <property type="entry name" value="RVT_2"/>
</dbReference>
<comment type="caution">
    <text evidence="3">The sequence shown here is derived from an EMBL/GenBank/DDBJ whole genome shotgun (WGS) entry which is preliminary data.</text>
</comment>
<feature type="region of interest" description="Disordered" evidence="1">
    <location>
        <begin position="376"/>
        <end position="396"/>
    </location>
</feature>
<reference evidence="3" key="1">
    <citation type="submission" date="2019-09" db="EMBL/GenBank/DDBJ databases">
        <title>Draft genome information of white flower Hibiscus syriacus.</title>
        <authorList>
            <person name="Kim Y.-M."/>
        </authorList>
    </citation>
    <scope>NUCLEOTIDE SEQUENCE [LARGE SCALE GENOMIC DNA]</scope>
    <source>
        <strain evidence="3">YM2019G1</strain>
    </source>
</reference>
<dbReference type="PANTHER" id="PTHR47481:SF9">
    <property type="entry name" value="RETROTRANSPOSON GAG DOMAIN-CONTAINING PROTEIN"/>
    <property type="match status" value="1"/>
</dbReference>
<organism evidence="3 4">
    <name type="scientific">Hibiscus syriacus</name>
    <name type="common">Rose of Sharon</name>
    <dbReference type="NCBI Taxonomy" id="106335"/>
    <lineage>
        <taxon>Eukaryota</taxon>
        <taxon>Viridiplantae</taxon>
        <taxon>Streptophyta</taxon>
        <taxon>Embryophyta</taxon>
        <taxon>Tracheophyta</taxon>
        <taxon>Spermatophyta</taxon>
        <taxon>Magnoliopsida</taxon>
        <taxon>eudicotyledons</taxon>
        <taxon>Gunneridae</taxon>
        <taxon>Pentapetalae</taxon>
        <taxon>rosids</taxon>
        <taxon>malvids</taxon>
        <taxon>Malvales</taxon>
        <taxon>Malvaceae</taxon>
        <taxon>Malvoideae</taxon>
        <taxon>Hibiscus</taxon>
    </lineage>
</organism>
<feature type="domain" description="Reverse transcriptase Ty1/copia-type" evidence="2">
    <location>
        <begin position="472"/>
        <end position="681"/>
    </location>
</feature>
<name>A0A6A2YTD5_HIBSY</name>
<dbReference type="InterPro" id="IPR036875">
    <property type="entry name" value="Znf_CCHC_sf"/>
</dbReference>
<dbReference type="Pfam" id="PF07727">
    <property type="entry name" value="RVT_2"/>
    <property type="match status" value="1"/>
</dbReference>
<dbReference type="SUPFAM" id="SSF56672">
    <property type="entry name" value="DNA/RNA polymerases"/>
    <property type="match status" value="1"/>
</dbReference>
<dbReference type="SUPFAM" id="SSF57756">
    <property type="entry name" value="Retrovirus zinc finger-like domains"/>
    <property type="match status" value="1"/>
</dbReference>
<feature type="compositionally biased region" description="Low complexity" evidence="1">
    <location>
        <begin position="295"/>
        <end position="308"/>
    </location>
</feature>
<dbReference type="InterPro" id="IPR043502">
    <property type="entry name" value="DNA/RNA_pol_sf"/>
</dbReference>
<dbReference type="EMBL" id="VEPZ02001282">
    <property type="protein sequence ID" value="KAE8682385.1"/>
    <property type="molecule type" value="Genomic_DNA"/>
</dbReference>
<accession>A0A6A2YTD5</accession>
<sequence>MVSGEPISTESPIQATPMTPSSDQNPTFTLITQPSSATDKPLITLNITAQLNEKLTPSTFSQWRAQFEALLIGYNLLDYVEGTLQFPSSVGTAADALHKTHWVRQDKLILSAILVSTSSSITPLIATAKTSHEAWKKLKNLYASRSRTRAMQLKEELTLIQRGNRSITEYLHSVKALADEIAIIDHSISDDDLTLYVLNGLGPDFQEIAVPIRAQESSLAFEELHGLLVGHEAYLRRLEASMQQLVSSANFTKTKQSTQGGNQSWSFKKNDAARGTQGFIPGRNNHGAQRDGRRSNNNSGKPSNSNRRYQPKCQLCDQLGHIAKYCPKFNSHNVSINCATSSNGKDKNWLLDSVASHNITGDLSNLSINSEYDGTDEVTLGNGSDPQTLRPSDLTKGPPAIVTYSPSNFKPPISLLHDSFHALDHTISNPSPPLDENRNVSSLNLPPPPPIISMVTHIAMSTELTALMKHGTWDLVLPPSNCQPVGCKWVFRVKRKAMDRFKALLVAKGYHQLPGVDYKETFSHVVKPTTIRDVLSIAVMNGWDLRKLDVNNAFLNGKLTETVFMAQTPGFKDLSKPHHVCRLNKVIYGLKQDPWAWYTALKNAIIQMGFQNSNDDSSLFIYSQDSTLCYFIVYVDDLLITGNNSTIVANIIKQLGDMFSLKDMGSLHFFLGIEVIPTRAGLFLS</sequence>
<evidence type="ECO:0000256" key="1">
    <source>
        <dbReference type="SAM" id="MobiDB-lite"/>
    </source>
</evidence>
<protein>
    <recommendedName>
        <fullName evidence="2">Reverse transcriptase Ty1/copia-type domain-containing protein</fullName>
    </recommendedName>
</protein>
<dbReference type="AlphaFoldDB" id="A0A6A2YTD5"/>
<gene>
    <name evidence="3" type="ORF">F3Y22_tig00111244pilonHSYRG00025</name>
</gene>
<dbReference type="GO" id="GO:0008270">
    <property type="term" value="F:zinc ion binding"/>
    <property type="evidence" value="ECO:0007669"/>
    <property type="project" value="InterPro"/>
</dbReference>
<keyword evidence="4" id="KW-1185">Reference proteome</keyword>
<feature type="region of interest" description="Disordered" evidence="1">
    <location>
        <begin position="276"/>
        <end position="309"/>
    </location>
</feature>
<dbReference type="GO" id="GO:0003676">
    <property type="term" value="F:nucleic acid binding"/>
    <property type="evidence" value="ECO:0007669"/>
    <property type="project" value="InterPro"/>
</dbReference>
<feature type="compositionally biased region" description="Polar residues" evidence="1">
    <location>
        <begin position="381"/>
        <end position="390"/>
    </location>
</feature>